<gene>
    <name evidence="1" type="ORF">AGOR_G00151800</name>
</gene>
<dbReference type="Proteomes" id="UP000829720">
    <property type="component" value="Unassembled WGS sequence"/>
</dbReference>
<dbReference type="OrthoDB" id="2333662at2759"/>
<reference evidence="1" key="1">
    <citation type="submission" date="2021-01" db="EMBL/GenBank/DDBJ databases">
        <authorList>
            <person name="Zahm M."/>
            <person name="Roques C."/>
            <person name="Cabau C."/>
            <person name="Klopp C."/>
            <person name="Donnadieu C."/>
            <person name="Jouanno E."/>
            <person name="Lampietro C."/>
            <person name="Louis A."/>
            <person name="Herpin A."/>
            <person name="Echchiki A."/>
            <person name="Berthelot C."/>
            <person name="Parey E."/>
            <person name="Roest-Crollius H."/>
            <person name="Braasch I."/>
            <person name="Postlethwait J."/>
            <person name="Bobe J."/>
            <person name="Montfort J."/>
            <person name="Bouchez O."/>
            <person name="Begum T."/>
            <person name="Mejri S."/>
            <person name="Adams A."/>
            <person name="Chen W.-J."/>
            <person name="Guiguen Y."/>
        </authorList>
    </citation>
    <scope>NUCLEOTIDE SEQUENCE</scope>
    <source>
        <tissue evidence="1">Blood</tissue>
    </source>
</reference>
<sequence>MASKTQGLYAKSGPYTCKDRNGKQIAGVGAKAEAGVGRVSLVEDDAMVEARGPNAGASTEISEAGVSVMTRAELAAVEAAAGPVNAKIGLGIDTGAAVKDGSVEAKVLGCGVSLGRKTSVSVFGTEIGLSFW</sequence>
<dbReference type="EMBL" id="JAERUA010000014">
    <property type="protein sequence ID" value="KAI1890252.1"/>
    <property type="molecule type" value="Genomic_DNA"/>
</dbReference>
<evidence type="ECO:0000313" key="1">
    <source>
        <dbReference type="EMBL" id="KAI1890252.1"/>
    </source>
</evidence>
<name>A0A8T3D2L0_9TELE</name>
<proteinExistence type="predicted"/>
<dbReference type="AlphaFoldDB" id="A0A8T3D2L0"/>
<protein>
    <submittedName>
        <fullName evidence="1">Uncharacterized protein</fullName>
    </submittedName>
</protein>
<comment type="caution">
    <text evidence="1">The sequence shown here is derived from an EMBL/GenBank/DDBJ whole genome shotgun (WGS) entry which is preliminary data.</text>
</comment>
<keyword evidence="2" id="KW-1185">Reference proteome</keyword>
<organism evidence="1 2">
    <name type="scientific">Albula goreensis</name>
    <dbReference type="NCBI Taxonomy" id="1534307"/>
    <lineage>
        <taxon>Eukaryota</taxon>
        <taxon>Metazoa</taxon>
        <taxon>Chordata</taxon>
        <taxon>Craniata</taxon>
        <taxon>Vertebrata</taxon>
        <taxon>Euteleostomi</taxon>
        <taxon>Actinopterygii</taxon>
        <taxon>Neopterygii</taxon>
        <taxon>Teleostei</taxon>
        <taxon>Albuliformes</taxon>
        <taxon>Albulidae</taxon>
        <taxon>Albula</taxon>
    </lineage>
</organism>
<evidence type="ECO:0000313" key="2">
    <source>
        <dbReference type="Proteomes" id="UP000829720"/>
    </source>
</evidence>
<accession>A0A8T3D2L0</accession>